<dbReference type="CDD" id="cd03311">
    <property type="entry name" value="CIMS_C_terminal_like"/>
    <property type="match status" value="1"/>
</dbReference>
<comment type="caution">
    <text evidence="5">The sequence shown here is derived from an EMBL/GenBank/DDBJ whole genome shotgun (WGS) entry which is preliminary data.</text>
</comment>
<dbReference type="GO" id="GO:0009086">
    <property type="term" value="P:methionine biosynthetic process"/>
    <property type="evidence" value="ECO:0007669"/>
    <property type="project" value="InterPro"/>
</dbReference>
<evidence type="ECO:0000313" key="6">
    <source>
        <dbReference type="Proteomes" id="UP000295244"/>
    </source>
</evidence>
<proteinExistence type="predicted"/>
<organism evidence="5 6">
    <name type="scientific">Rubrobacter taiwanensis</name>
    <dbReference type="NCBI Taxonomy" id="185139"/>
    <lineage>
        <taxon>Bacteria</taxon>
        <taxon>Bacillati</taxon>
        <taxon>Actinomycetota</taxon>
        <taxon>Rubrobacteria</taxon>
        <taxon>Rubrobacterales</taxon>
        <taxon>Rubrobacteraceae</taxon>
        <taxon>Rubrobacter</taxon>
    </lineage>
</organism>
<sequence>MSGVRFVTREIGSLAKPGWRVKAVAGRPVEEADVEEARRWGEKLEVEHAELLEILRKGSGFTDVEKAKIQDFAALYAIRLLEKAGLDVVYDGEQRRSEMYDHAVKHARGFEPRGTVRSFDNKYYTKAAVVERPRVEGAYDLEEFRFVRSHTGRRVKVPFTGAYTIMDWSYDEHYAGNGGLLGASARERTEARRRFGVDVARDVVRPNVAGLVEAGADWVQIDEPAATTRPEEVPLVVETFNATREGIEARASMHICFSDYDCLFPHIEELDRCYELQLEFANRDAREPGTRAEDRPGYGVLGKFARSAWDGKLGLGVIDIHTDFIEPPELVRDRILYAAGVLGPERIEVNTDCGLRTRTWEVSFQKLRNMVEGTRLAEAALNG</sequence>
<keyword evidence="2" id="KW-0479">Metal-binding</keyword>
<dbReference type="Proteomes" id="UP000295244">
    <property type="component" value="Unassembled WGS sequence"/>
</dbReference>
<evidence type="ECO:0000256" key="3">
    <source>
        <dbReference type="ARBA" id="ARBA00022833"/>
    </source>
</evidence>
<dbReference type="RefSeq" id="WP_132692513.1">
    <property type="nucleotide sequence ID" value="NZ_SKBU01000026.1"/>
</dbReference>
<reference evidence="5 6" key="1">
    <citation type="submission" date="2019-03" db="EMBL/GenBank/DDBJ databases">
        <title>Whole genome sequence of a novel Rubrobacter taiwanensis strain, isolated from Yellowstone National Park.</title>
        <authorList>
            <person name="Freed S."/>
            <person name="Ramaley R.F."/>
            <person name="Kyndt J.A."/>
        </authorList>
    </citation>
    <scope>NUCLEOTIDE SEQUENCE [LARGE SCALE GENOMIC DNA]</scope>
    <source>
        <strain evidence="5 6">Yellowstone</strain>
    </source>
</reference>
<dbReference type="GO" id="GO:0008270">
    <property type="term" value="F:zinc ion binding"/>
    <property type="evidence" value="ECO:0007669"/>
    <property type="project" value="InterPro"/>
</dbReference>
<gene>
    <name evidence="5" type="ORF">E0L93_13020</name>
</gene>
<evidence type="ECO:0000256" key="2">
    <source>
        <dbReference type="ARBA" id="ARBA00022723"/>
    </source>
</evidence>
<evidence type="ECO:0000313" key="5">
    <source>
        <dbReference type="EMBL" id="TCJ15302.1"/>
    </source>
</evidence>
<feature type="domain" description="Cobalamin-independent methionine synthase MetE C-terminal/archaeal" evidence="4">
    <location>
        <begin position="73"/>
        <end position="373"/>
    </location>
</feature>
<dbReference type="InterPro" id="IPR002629">
    <property type="entry name" value="Met_Synth_C/arc"/>
</dbReference>
<dbReference type="EMBL" id="SKBU01000026">
    <property type="protein sequence ID" value="TCJ15302.1"/>
    <property type="molecule type" value="Genomic_DNA"/>
</dbReference>
<dbReference type="InterPro" id="IPR038071">
    <property type="entry name" value="UROD/MetE-like_sf"/>
</dbReference>
<dbReference type="Gene3D" id="3.20.20.210">
    <property type="match status" value="1"/>
</dbReference>
<dbReference type="GO" id="GO:0003871">
    <property type="term" value="F:5-methyltetrahydropteroyltriglutamate-homocysteine S-methyltransferase activity"/>
    <property type="evidence" value="ECO:0007669"/>
    <property type="project" value="InterPro"/>
</dbReference>
<dbReference type="OrthoDB" id="244285at2"/>
<dbReference type="SUPFAM" id="SSF51726">
    <property type="entry name" value="UROD/MetE-like"/>
    <property type="match status" value="1"/>
</dbReference>
<dbReference type="AlphaFoldDB" id="A0A4V2NVZ1"/>
<keyword evidence="6" id="KW-1185">Reference proteome</keyword>
<comment type="cofactor">
    <cofactor evidence="1">
        <name>Zn(2+)</name>
        <dbReference type="ChEBI" id="CHEBI:29105"/>
    </cofactor>
</comment>
<dbReference type="Pfam" id="PF01717">
    <property type="entry name" value="Meth_synt_2"/>
    <property type="match status" value="1"/>
</dbReference>
<evidence type="ECO:0000256" key="1">
    <source>
        <dbReference type="ARBA" id="ARBA00001947"/>
    </source>
</evidence>
<dbReference type="PANTHER" id="PTHR30519">
    <property type="entry name" value="5-METHYLTETRAHYDROPTEROYLTRIGLUTAMATE--HOMOCYSTEINE METHYLTRANSFERASE"/>
    <property type="match status" value="1"/>
</dbReference>
<name>A0A4V2NVZ1_9ACTN</name>
<accession>A0A4V2NVZ1</accession>
<evidence type="ECO:0000259" key="4">
    <source>
        <dbReference type="Pfam" id="PF01717"/>
    </source>
</evidence>
<keyword evidence="3" id="KW-0862">Zinc</keyword>
<protein>
    <recommendedName>
        <fullName evidence="4">Cobalamin-independent methionine synthase MetE C-terminal/archaeal domain-containing protein</fullName>
    </recommendedName>
</protein>